<name>A0A9X8MZP2_9ACTN</name>
<dbReference type="AlphaFoldDB" id="A0A9X8MZP2"/>
<keyword evidence="1" id="KW-0732">Signal</keyword>
<reference evidence="3" key="1">
    <citation type="submission" date="2016-11" db="EMBL/GenBank/DDBJ databases">
        <authorList>
            <person name="Jaros S."/>
            <person name="Januszkiewicz K."/>
            <person name="Wedrychowicz H."/>
        </authorList>
    </citation>
    <scope>NUCLEOTIDE SEQUENCE [LARGE SCALE GENOMIC DNA]</scope>
    <source>
        <strain evidence="3">CGMCC 4.3555</strain>
    </source>
</reference>
<gene>
    <name evidence="2" type="ORF">SAMN05216268_11167</name>
</gene>
<feature type="signal peptide" evidence="1">
    <location>
        <begin position="1"/>
        <end position="42"/>
    </location>
</feature>
<comment type="caution">
    <text evidence="2">The sequence shown here is derived from an EMBL/GenBank/DDBJ whole genome shotgun (WGS) entry which is preliminary data.</text>
</comment>
<proteinExistence type="predicted"/>
<evidence type="ECO:0000256" key="1">
    <source>
        <dbReference type="SAM" id="SignalP"/>
    </source>
</evidence>
<organism evidence="2 3">
    <name type="scientific">Streptomyces yunnanensis</name>
    <dbReference type="NCBI Taxonomy" id="156453"/>
    <lineage>
        <taxon>Bacteria</taxon>
        <taxon>Bacillati</taxon>
        <taxon>Actinomycetota</taxon>
        <taxon>Actinomycetes</taxon>
        <taxon>Kitasatosporales</taxon>
        <taxon>Streptomycetaceae</taxon>
        <taxon>Streptomyces</taxon>
    </lineage>
</organism>
<sequence>MALGDRMRRFSASSAGRRLATFGTVAGIAAASVIAVPGTADAATAGAYNGVCGPGFVVIDSLPVGNEGTVYLTYQKSSGSNCAVSVRKGTGGPIAMAVSLARSDDPSTRISDEGDYTTYAGPVWVNARGACVDWGGVVGAGYSHRENDHCG</sequence>
<dbReference type="EMBL" id="FRBK01000011">
    <property type="protein sequence ID" value="SHM45381.1"/>
    <property type="molecule type" value="Genomic_DNA"/>
</dbReference>
<evidence type="ECO:0008006" key="4">
    <source>
        <dbReference type="Google" id="ProtNLM"/>
    </source>
</evidence>
<feature type="chain" id="PRO_5040788958" description="Spore-associated protein A" evidence="1">
    <location>
        <begin position="43"/>
        <end position="151"/>
    </location>
</feature>
<dbReference type="Proteomes" id="UP000184388">
    <property type="component" value="Unassembled WGS sequence"/>
</dbReference>
<evidence type="ECO:0000313" key="2">
    <source>
        <dbReference type="EMBL" id="SHM45381.1"/>
    </source>
</evidence>
<accession>A0A9X8MZP2</accession>
<evidence type="ECO:0000313" key="3">
    <source>
        <dbReference type="Proteomes" id="UP000184388"/>
    </source>
</evidence>
<protein>
    <recommendedName>
        <fullName evidence="4">Spore-associated protein A</fullName>
    </recommendedName>
</protein>